<keyword evidence="4 6" id="KW-0472">Membrane</keyword>
<evidence type="ECO:0000313" key="9">
    <source>
        <dbReference type="EMBL" id="CAG9124412.1"/>
    </source>
</evidence>
<dbReference type="eggNOG" id="KOG0255">
    <property type="taxonomic scope" value="Eukaryota"/>
</dbReference>
<evidence type="ECO:0000256" key="3">
    <source>
        <dbReference type="ARBA" id="ARBA00022989"/>
    </source>
</evidence>
<dbReference type="AlphaFoldDB" id="A0A1I7RNZ7"/>
<sequence length="548" mass="61926">MEKDAEIAPLSTESTGATASEESTGSESTIPKNEALATLSEFQKFGHYSVFMIILFEIMLLPQSGIMMFMIFGGLGPTVTRCGDVDLRNWTKKEVCDDIERLSNGTRCQLEAQFKSLAYEFRYYCNESIEIKNSISIMMCGVLIGSIVFGQLSDLMGRKKLLLASHFGMGVMTFLASGSANLYRFTLQKSIAMFFAGGSGAIMHVFLMENIPKQHRLWVSCVLTYSPNYVILTGIAYYAENWRTLLRIISAINVPAFFILMIAFESPRWMIQKGKLERARVTLKQIDIINKTSTPKRLELLNTLITNEAIATSQEKRRNRYYVYHLFYTSKLAIYIGVISFSLACTSILGYSTVFNMEYLSGSVYWNTAIYGFFRYIINIAVGIVDFKVARIGRITIYNMTLMFILTMLGLVVATDLLNLDHPYMTTFCVLFAAGMGSQLYMVNAVVTAELFPTAIRNQAASFSQLFSRFGGILAPHLFLIGKFWEPLPYFVMFLISLVNLVLVNLFMPETKNVALLDHMPKKSERLWNRKTEGLTINLTDAKLTENQ</sequence>
<dbReference type="Gene3D" id="1.20.1250.20">
    <property type="entry name" value="MFS general substrate transporter like domains"/>
    <property type="match status" value="1"/>
</dbReference>
<evidence type="ECO:0000313" key="10">
    <source>
        <dbReference type="Proteomes" id="UP000095284"/>
    </source>
</evidence>
<dbReference type="Pfam" id="PF00083">
    <property type="entry name" value="Sugar_tr"/>
    <property type="match status" value="1"/>
</dbReference>
<feature type="compositionally biased region" description="Low complexity" evidence="5">
    <location>
        <begin position="11"/>
        <end position="29"/>
    </location>
</feature>
<dbReference type="PROSITE" id="PS50850">
    <property type="entry name" value="MFS"/>
    <property type="match status" value="1"/>
</dbReference>
<dbReference type="GO" id="GO:0022857">
    <property type="term" value="F:transmembrane transporter activity"/>
    <property type="evidence" value="ECO:0007669"/>
    <property type="project" value="InterPro"/>
</dbReference>
<dbReference type="WBParaSite" id="BXY_0243700.1">
    <property type="protein sequence ID" value="BXY_0243700.1"/>
    <property type="gene ID" value="BXY_0243700"/>
</dbReference>
<dbReference type="EMBL" id="CAJFDI010000005">
    <property type="protein sequence ID" value="CAD5232273.1"/>
    <property type="molecule type" value="Genomic_DNA"/>
</dbReference>
<dbReference type="Proteomes" id="UP000659654">
    <property type="component" value="Unassembled WGS sequence"/>
</dbReference>
<evidence type="ECO:0000256" key="1">
    <source>
        <dbReference type="ARBA" id="ARBA00004141"/>
    </source>
</evidence>
<feature type="transmembrane region" description="Helical" evidence="6">
    <location>
        <begin position="217"/>
        <end position="239"/>
    </location>
</feature>
<feature type="transmembrane region" description="Helical" evidence="6">
    <location>
        <begin position="245"/>
        <end position="264"/>
    </location>
</feature>
<reference evidence="9" key="2">
    <citation type="submission" date="2020-08" db="EMBL/GenBank/DDBJ databases">
        <authorList>
            <person name="Kikuchi T."/>
        </authorList>
    </citation>
    <scope>NUCLEOTIDE SEQUENCE</scope>
    <source>
        <strain evidence="8">Ka4C1</strain>
    </source>
</reference>
<evidence type="ECO:0000256" key="6">
    <source>
        <dbReference type="SAM" id="Phobius"/>
    </source>
</evidence>
<feature type="transmembrane region" description="Helical" evidence="6">
    <location>
        <begin position="131"/>
        <end position="149"/>
    </location>
</feature>
<feature type="domain" description="Major facilitator superfamily (MFS) profile" evidence="7">
    <location>
        <begin position="49"/>
        <end position="512"/>
    </location>
</feature>
<name>A0A1I7RNZ7_BURXY</name>
<dbReference type="InterPro" id="IPR020846">
    <property type="entry name" value="MFS_dom"/>
</dbReference>
<dbReference type="SMR" id="A0A1I7RNZ7"/>
<proteinExistence type="predicted"/>
<keyword evidence="11" id="KW-1185">Reference proteome</keyword>
<dbReference type="SUPFAM" id="SSF103473">
    <property type="entry name" value="MFS general substrate transporter"/>
    <property type="match status" value="1"/>
</dbReference>
<reference evidence="12" key="1">
    <citation type="submission" date="2016-11" db="UniProtKB">
        <authorList>
            <consortium name="WormBaseParasite"/>
        </authorList>
    </citation>
    <scope>IDENTIFICATION</scope>
</reference>
<feature type="transmembrane region" description="Helical" evidence="6">
    <location>
        <begin position="326"/>
        <end position="352"/>
    </location>
</feature>
<dbReference type="OrthoDB" id="3936150at2759"/>
<feature type="transmembrane region" description="Helical" evidence="6">
    <location>
        <begin position="466"/>
        <end position="485"/>
    </location>
</feature>
<keyword evidence="2 6" id="KW-0812">Transmembrane</keyword>
<evidence type="ECO:0000313" key="11">
    <source>
        <dbReference type="Proteomes" id="UP000659654"/>
    </source>
</evidence>
<feature type="transmembrane region" description="Helical" evidence="6">
    <location>
        <begin position="491"/>
        <end position="508"/>
    </location>
</feature>
<comment type="subcellular location">
    <subcellularLocation>
        <location evidence="1">Membrane</location>
        <topology evidence="1">Multi-pass membrane protein</topology>
    </subcellularLocation>
</comment>
<accession>A0A1I7RNZ7</accession>
<dbReference type="GO" id="GO:0016020">
    <property type="term" value="C:membrane"/>
    <property type="evidence" value="ECO:0007669"/>
    <property type="project" value="UniProtKB-SubCell"/>
</dbReference>
<dbReference type="Proteomes" id="UP000095284">
    <property type="component" value="Unplaced"/>
</dbReference>
<dbReference type="PANTHER" id="PTHR24064">
    <property type="entry name" value="SOLUTE CARRIER FAMILY 22 MEMBER"/>
    <property type="match status" value="1"/>
</dbReference>
<feature type="transmembrane region" description="Helical" evidence="6">
    <location>
        <begin position="364"/>
        <end position="385"/>
    </location>
</feature>
<feature type="region of interest" description="Disordered" evidence="5">
    <location>
        <begin position="1"/>
        <end position="30"/>
    </location>
</feature>
<evidence type="ECO:0000256" key="4">
    <source>
        <dbReference type="ARBA" id="ARBA00023136"/>
    </source>
</evidence>
<evidence type="ECO:0000256" key="5">
    <source>
        <dbReference type="SAM" id="MobiDB-lite"/>
    </source>
</evidence>
<evidence type="ECO:0000256" key="2">
    <source>
        <dbReference type="ARBA" id="ARBA00022692"/>
    </source>
</evidence>
<feature type="transmembrane region" description="Helical" evidence="6">
    <location>
        <begin position="161"/>
        <end position="185"/>
    </location>
</feature>
<protein>
    <submittedName>
        <fullName evidence="8">(pine wood nematode) hypothetical protein</fullName>
    </submittedName>
    <submittedName>
        <fullName evidence="12">MFS domain-containing protein</fullName>
    </submittedName>
</protein>
<keyword evidence="3 6" id="KW-1133">Transmembrane helix</keyword>
<feature type="transmembrane region" description="Helical" evidence="6">
    <location>
        <begin position="424"/>
        <end position="446"/>
    </location>
</feature>
<dbReference type="InterPro" id="IPR036259">
    <property type="entry name" value="MFS_trans_sf"/>
</dbReference>
<evidence type="ECO:0000313" key="8">
    <source>
        <dbReference type="EMBL" id="CAD5232273.1"/>
    </source>
</evidence>
<evidence type="ECO:0000259" key="7">
    <source>
        <dbReference type="PROSITE" id="PS50850"/>
    </source>
</evidence>
<dbReference type="InterPro" id="IPR005828">
    <property type="entry name" value="MFS_sugar_transport-like"/>
</dbReference>
<organism evidence="10 12">
    <name type="scientific">Bursaphelenchus xylophilus</name>
    <name type="common">Pinewood nematode worm</name>
    <name type="synonym">Aphelenchoides xylophilus</name>
    <dbReference type="NCBI Taxonomy" id="6326"/>
    <lineage>
        <taxon>Eukaryota</taxon>
        <taxon>Metazoa</taxon>
        <taxon>Ecdysozoa</taxon>
        <taxon>Nematoda</taxon>
        <taxon>Chromadorea</taxon>
        <taxon>Rhabditida</taxon>
        <taxon>Tylenchina</taxon>
        <taxon>Tylenchomorpha</taxon>
        <taxon>Aphelenchoidea</taxon>
        <taxon>Aphelenchoididae</taxon>
        <taxon>Bursaphelenchus</taxon>
    </lineage>
</organism>
<dbReference type="EMBL" id="CAJFCV020000005">
    <property type="protein sequence ID" value="CAG9124412.1"/>
    <property type="molecule type" value="Genomic_DNA"/>
</dbReference>
<gene>
    <name evidence="8" type="ORF">BXYJ_LOCUS12364</name>
</gene>
<dbReference type="Proteomes" id="UP000582659">
    <property type="component" value="Unassembled WGS sequence"/>
</dbReference>
<feature type="transmembrane region" description="Helical" evidence="6">
    <location>
        <begin position="397"/>
        <end position="418"/>
    </location>
</feature>
<evidence type="ECO:0000313" key="12">
    <source>
        <dbReference type="WBParaSite" id="BXY_0243700.1"/>
    </source>
</evidence>
<feature type="transmembrane region" description="Helical" evidence="6">
    <location>
        <begin position="50"/>
        <end position="72"/>
    </location>
</feature>